<evidence type="ECO:0000256" key="1">
    <source>
        <dbReference type="ARBA" id="ARBA00007734"/>
    </source>
</evidence>
<dbReference type="GO" id="GO:0016020">
    <property type="term" value="C:membrane"/>
    <property type="evidence" value="ECO:0007669"/>
    <property type="project" value="InterPro"/>
</dbReference>
<dbReference type="GO" id="GO:0008933">
    <property type="term" value="F:peptidoglycan lytic transglycosylase activity"/>
    <property type="evidence" value="ECO:0007669"/>
    <property type="project" value="InterPro"/>
</dbReference>
<dbReference type="InterPro" id="IPR000189">
    <property type="entry name" value="Transglyc_AS"/>
</dbReference>
<dbReference type="InterPro" id="IPR018392">
    <property type="entry name" value="LysM"/>
</dbReference>
<dbReference type="PROSITE" id="PS00922">
    <property type="entry name" value="TRANSGLYCOSYLASE"/>
    <property type="match status" value="1"/>
</dbReference>
<dbReference type="Pfam" id="PF01464">
    <property type="entry name" value="SLT"/>
    <property type="match status" value="1"/>
</dbReference>
<organism evidence="4">
    <name type="scientific">Candidatus Electrothrix aestuarii</name>
    <dbReference type="NCBI Taxonomy" id="3062594"/>
    <lineage>
        <taxon>Bacteria</taxon>
        <taxon>Pseudomonadati</taxon>
        <taxon>Thermodesulfobacteriota</taxon>
        <taxon>Desulfobulbia</taxon>
        <taxon>Desulfobulbales</taxon>
        <taxon>Desulfobulbaceae</taxon>
        <taxon>Candidatus Electrothrix</taxon>
    </lineage>
</organism>
<comment type="similarity">
    <text evidence="1">Belongs to the transglycosylase Slt family.</text>
</comment>
<dbReference type="SUPFAM" id="SSF54106">
    <property type="entry name" value="LysM domain"/>
    <property type="match status" value="2"/>
</dbReference>
<dbReference type="SUPFAM" id="SSF53955">
    <property type="entry name" value="Lysozyme-like"/>
    <property type="match status" value="1"/>
</dbReference>
<dbReference type="PROSITE" id="PS51782">
    <property type="entry name" value="LYSM"/>
    <property type="match status" value="2"/>
</dbReference>
<evidence type="ECO:0000256" key="2">
    <source>
        <dbReference type="SAM" id="MobiDB-lite"/>
    </source>
</evidence>
<gene>
    <name evidence="4" type="ORF">Q3M24_10435</name>
</gene>
<dbReference type="Pfam" id="PF01476">
    <property type="entry name" value="LysM"/>
    <property type="match status" value="2"/>
</dbReference>
<name>A0AAU8M128_9BACT</name>
<dbReference type="AlphaFoldDB" id="A0AAU8M128"/>
<dbReference type="InterPro" id="IPR036779">
    <property type="entry name" value="LysM_dom_sf"/>
</dbReference>
<dbReference type="CDD" id="cd00118">
    <property type="entry name" value="LysM"/>
    <property type="match status" value="2"/>
</dbReference>
<dbReference type="PANTHER" id="PTHR37423:SF2">
    <property type="entry name" value="MEMBRANE-BOUND LYTIC MUREIN TRANSGLYCOSYLASE C"/>
    <property type="match status" value="1"/>
</dbReference>
<sequence>MKVSLVVPLVSLPFFVACSPAVHNTDPLKNINQEELARHSFLPEQGEGERDVVHGKEKQHPVASGSEKKLSQTTGVKQQGGGTSVVKYHDQHAYPADNLGRTPIKYGSTGIPQARVIYNSELVPIVEEKDQGQGEGRKEATASSVRPLLQKEGLEKISRPSLSSIGRSVRHVDYVGNEEPEEAAPLYIPVQSEQELKEELTALEKTGDWSDDGAGKQTALATYGIQCDLPKSFASPRVNLNLDFLTSIAKGKQVVPEKKAEQPEEAEEAEETGKLACDFPVTINKQVEFYLDQFQNRQRRTFRTWLKRAANYLPAVEKELEEAGLPKSLAYLAMIESGFNPVAYSPARAAGLWQFMSSTARTYGLRVDSWVDERRDPEKSTQAAVSYLNALYKRFGDWQLAVAAYNAGEGKIQRGLDNYGAKTFWELAAKKYLPLETKRYVPKLIAAIIIAHDPKRYGFQPVQGKEEQYDVVDVPSRTSLSAIAAAGGCSVKKIRQLNNELLKNKVPPTKGMYRVKVPAGSSMRIAANLEKIRAAEERKIVHKLRAGETLSGVGKQYNVSVNMIMQWNDINDVRRIRAGRKLALYLGGKSGVAAADVGEEKETVSYYKVRNGDSLWSIARKHQVSTKEIKRWNSLDNNLLHPGKKLVIKKS</sequence>
<feature type="domain" description="LysM" evidence="3">
    <location>
        <begin position="540"/>
        <end position="584"/>
    </location>
</feature>
<dbReference type="GO" id="GO:0000270">
    <property type="term" value="P:peptidoglycan metabolic process"/>
    <property type="evidence" value="ECO:0007669"/>
    <property type="project" value="InterPro"/>
</dbReference>
<dbReference type="SMART" id="SM00257">
    <property type="entry name" value="LysM"/>
    <property type="match status" value="3"/>
</dbReference>
<dbReference type="PROSITE" id="PS51257">
    <property type="entry name" value="PROKAR_LIPOPROTEIN"/>
    <property type="match status" value="1"/>
</dbReference>
<evidence type="ECO:0000313" key="4">
    <source>
        <dbReference type="EMBL" id="XCN75123.1"/>
    </source>
</evidence>
<dbReference type="Gene3D" id="1.10.530.10">
    <property type="match status" value="1"/>
</dbReference>
<proteinExistence type="inferred from homology"/>
<feature type="domain" description="LysM" evidence="3">
    <location>
        <begin position="605"/>
        <end position="648"/>
    </location>
</feature>
<feature type="region of interest" description="Disordered" evidence="2">
    <location>
        <begin position="44"/>
        <end position="83"/>
    </location>
</feature>
<dbReference type="Gene3D" id="3.10.350.10">
    <property type="entry name" value="LysM domain"/>
    <property type="match status" value="2"/>
</dbReference>
<accession>A0AAU8M128</accession>
<dbReference type="PANTHER" id="PTHR37423">
    <property type="entry name" value="SOLUBLE LYTIC MUREIN TRANSGLYCOSYLASE-RELATED"/>
    <property type="match status" value="1"/>
</dbReference>
<dbReference type="CDD" id="cd16894">
    <property type="entry name" value="MltD-like"/>
    <property type="match status" value="1"/>
</dbReference>
<protein>
    <submittedName>
        <fullName evidence="4">Transglycosylase SLT domain-containing protein</fullName>
    </submittedName>
</protein>
<dbReference type="KEGG" id="eaj:Q3M24_10435"/>
<dbReference type="EMBL" id="CP159373">
    <property type="protein sequence ID" value="XCN75123.1"/>
    <property type="molecule type" value="Genomic_DNA"/>
</dbReference>
<evidence type="ECO:0000259" key="3">
    <source>
        <dbReference type="PROSITE" id="PS51782"/>
    </source>
</evidence>
<dbReference type="InterPro" id="IPR008258">
    <property type="entry name" value="Transglycosylase_SLT_dom_1"/>
</dbReference>
<dbReference type="InterPro" id="IPR023346">
    <property type="entry name" value="Lysozyme-like_dom_sf"/>
</dbReference>
<feature type="compositionally biased region" description="Basic and acidic residues" evidence="2">
    <location>
        <begin position="47"/>
        <end position="70"/>
    </location>
</feature>
<reference evidence="4" key="2">
    <citation type="submission" date="2024-06" db="EMBL/GenBank/DDBJ databases">
        <authorList>
            <person name="Plum-Jensen L.E."/>
            <person name="Schramm A."/>
            <person name="Marshall I.P.G."/>
        </authorList>
    </citation>
    <scope>NUCLEOTIDE SEQUENCE</scope>
    <source>
        <strain evidence="4">Rat1</strain>
    </source>
</reference>
<reference evidence="4" key="1">
    <citation type="journal article" date="2024" name="Syst. Appl. Microbiol.">
        <title>First single-strain enrichments of Electrothrix cable bacteria, description of E. aestuarii sp. nov. and E. rattekaaiensis sp. nov., and proposal of a cable bacteria taxonomy following the rules of the SeqCode.</title>
        <authorList>
            <person name="Plum-Jensen L.E."/>
            <person name="Schramm A."/>
            <person name="Marshall I.P.G."/>
        </authorList>
    </citation>
    <scope>NUCLEOTIDE SEQUENCE</scope>
    <source>
        <strain evidence="4">Rat1</strain>
    </source>
</reference>